<accession>E1YI27</accession>
<reference evidence="1" key="1">
    <citation type="journal article" date="2011" name="Environ. Microbiol.">
        <title>Genomic insights into the metabolic potential of the polycyclic aromatic hydrocarbon degrading sulfate-reducing Deltaproteobacterium N47.</title>
        <authorList>
            <person name="Bergmann F."/>
            <person name="Selesi D."/>
            <person name="Weinmaier T."/>
            <person name="Tischler P."/>
            <person name="Rattei T."/>
            <person name="Meckenstock R.U."/>
        </authorList>
    </citation>
    <scope>NUCLEOTIDE SEQUENCE</scope>
</reference>
<protein>
    <recommendedName>
        <fullName evidence="2">Four helix bundle protein</fullName>
    </recommendedName>
</protein>
<dbReference type="InterPro" id="IPR036583">
    <property type="entry name" value="23S_rRNA_IVS_sf"/>
</dbReference>
<name>E1YI27_9BACT</name>
<proteinExistence type="predicted"/>
<organism evidence="1">
    <name type="scientific">uncultured Desulfobacterium sp</name>
    <dbReference type="NCBI Taxonomy" id="201089"/>
    <lineage>
        <taxon>Bacteria</taxon>
        <taxon>Pseudomonadati</taxon>
        <taxon>Thermodesulfobacteriota</taxon>
        <taxon>Desulfobacteria</taxon>
        <taxon>Desulfobacterales</taxon>
        <taxon>Desulfobacteriaceae</taxon>
        <taxon>Desulfobacterium</taxon>
        <taxon>environmental samples</taxon>
    </lineage>
</organism>
<gene>
    <name evidence="1" type="ORF">N47_D31050</name>
</gene>
<dbReference type="Gene3D" id="1.20.1440.60">
    <property type="entry name" value="23S rRNA-intervening sequence"/>
    <property type="match status" value="1"/>
</dbReference>
<evidence type="ECO:0000313" key="1">
    <source>
        <dbReference type="EMBL" id="CBX30296.1"/>
    </source>
</evidence>
<dbReference type="AlphaFoldDB" id="E1YI27"/>
<sequence>MARYEHLPAYKLAMELGIFLQGVVRKFSRYNKYSIGSELREVSIRIIRLIVRANSTESGRSEVLQELVENCELFKTMLVFAKEGKAFDNFNSFQQLSKMAVLLSKQSEGWLKSSKKSLNCQPPERAGR</sequence>
<dbReference type="CDD" id="cd16376">
    <property type="entry name" value="Avd_like"/>
    <property type="match status" value="1"/>
</dbReference>
<dbReference type="InterPro" id="IPR055360">
    <property type="entry name" value="bAvd"/>
</dbReference>
<evidence type="ECO:0008006" key="2">
    <source>
        <dbReference type="Google" id="ProtNLM"/>
    </source>
</evidence>
<dbReference type="EMBL" id="FR695874">
    <property type="protein sequence ID" value="CBX30296.1"/>
    <property type="molecule type" value="Genomic_DNA"/>
</dbReference>